<evidence type="ECO:0000256" key="1">
    <source>
        <dbReference type="SAM" id="Phobius"/>
    </source>
</evidence>
<gene>
    <name evidence="2" type="ORF">Bcop_1163</name>
</gene>
<keyword evidence="1" id="KW-0472">Membrane</keyword>
<accession>F3ZUC2</accession>
<sequence>MRKFLKKVHLVLALPTGLIISIICLTGALMSIDEYVRPIWSMWPEIYKTLMFLHRWLLDPTKAVGKLVVGICTVFFIVILLSGLFIWLPKKWSKVKNNLQVKYKAGFARKVLDLHRVWGIYCMLMLLLLCFTGLMWSFEGYRKTVFNMVTVDRVPDRVAIVERKNRETGEIIRIDFNEKENSSKVMRWAYLLHTGRWGGWFGLLLTGTAALMGATLPITGYILFIRRIRRQKRSKN</sequence>
<name>F3ZUC2_9BACE</name>
<feature type="transmembrane region" description="Helical" evidence="1">
    <location>
        <begin position="118"/>
        <end position="138"/>
    </location>
</feature>
<dbReference type="OrthoDB" id="111691at2"/>
<protein>
    <submittedName>
        <fullName evidence="2">PepSY-associated TM helix domain protein</fullName>
    </submittedName>
</protein>
<feature type="transmembrane region" description="Helical" evidence="1">
    <location>
        <begin position="200"/>
        <end position="225"/>
    </location>
</feature>
<keyword evidence="1" id="KW-0812">Transmembrane</keyword>
<dbReference type="EMBL" id="CM001167">
    <property type="protein sequence ID" value="EGJ71367.1"/>
    <property type="molecule type" value="Genomic_DNA"/>
</dbReference>
<evidence type="ECO:0000313" key="3">
    <source>
        <dbReference type="Proteomes" id="UP000018439"/>
    </source>
</evidence>
<dbReference type="Proteomes" id="UP000018439">
    <property type="component" value="Chromosome"/>
</dbReference>
<dbReference type="PANTHER" id="PTHR34219">
    <property type="entry name" value="IRON-REGULATED INNER MEMBRANE PROTEIN-RELATED"/>
    <property type="match status" value="1"/>
</dbReference>
<dbReference type="AlphaFoldDB" id="F3ZUC2"/>
<keyword evidence="3" id="KW-1185">Reference proteome</keyword>
<dbReference type="Pfam" id="PF03929">
    <property type="entry name" value="PepSY_TM"/>
    <property type="match status" value="1"/>
</dbReference>
<dbReference type="eggNOG" id="COG3182">
    <property type="taxonomic scope" value="Bacteria"/>
</dbReference>
<reference evidence="2 3" key="1">
    <citation type="journal article" date="2011" name="Stand. Genomic Sci.">
        <title>Non-contiguous finished genome sequence of Bacteroides coprosuis type strain (PC139).</title>
        <authorList>
            <person name="Land M."/>
            <person name="Held B."/>
            <person name="Gronow S."/>
            <person name="Abt B."/>
            <person name="Lucas S."/>
            <person name="Del Rio T.G."/>
            <person name="Nolan M."/>
            <person name="Tice H."/>
            <person name="Cheng J.F."/>
            <person name="Pitluck S."/>
            <person name="Liolios K."/>
            <person name="Pagani I."/>
            <person name="Ivanova N."/>
            <person name="Mavromatis K."/>
            <person name="Mikhailova N."/>
            <person name="Pati A."/>
            <person name="Tapia R."/>
            <person name="Han C."/>
            <person name="Goodwin L."/>
            <person name="Chen A."/>
            <person name="Palaniappan K."/>
            <person name="Hauser L."/>
            <person name="Brambilla E.M."/>
            <person name="Rohde M."/>
            <person name="Goker M."/>
            <person name="Detter J.C."/>
            <person name="Woyke T."/>
            <person name="Bristow J."/>
            <person name="Eisen J.A."/>
            <person name="Markowitz V."/>
            <person name="Hugenholtz P."/>
            <person name="Kyrpides N.C."/>
            <person name="Klenk H.P."/>
            <person name="Lapidus A."/>
        </authorList>
    </citation>
    <scope>NUCLEOTIDE SEQUENCE</scope>
    <source>
        <strain evidence="2 3">DSM 18011</strain>
    </source>
</reference>
<keyword evidence="1" id="KW-1133">Transmembrane helix</keyword>
<feature type="transmembrane region" description="Helical" evidence="1">
    <location>
        <begin position="12"/>
        <end position="32"/>
    </location>
</feature>
<dbReference type="InterPro" id="IPR005625">
    <property type="entry name" value="PepSY-ass_TM"/>
</dbReference>
<dbReference type="PANTHER" id="PTHR34219:SF3">
    <property type="entry name" value="BLL7967 PROTEIN"/>
    <property type="match status" value="1"/>
</dbReference>
<organism evidence="2 3">
    <name type="scientific">Bacteroides coprosuis DSM 18011</name>
    <dbReference type="NCBI Taxonomy" id="679937"/>
    <lineage>
        <taxon>Bacteria</taxon>
        <taxon>Pseudomonadati</taxon>
        <taxon>Bacteroidota</taxon>
        <taxon>Bacteroidia</taxon>
        <taxon>Bacteroidales</taxon>
        <taxon>Bacteroidaceae</taxon>
        <taxon>Bacteroides</taxon>
    </lineage>
</organism>
<proteinExistence type="predicted"/>
<evidence type="ECO:0000313" key="2">
    <source>
        <dbReference type="EMBL" id="EGJ71367.1"/>
    </source>
</evidence>
<dbReference type="HOGENOM" id="CLU_031962_2_1_10"/>
<dbReference type="STRING" id="679937.Bcop_1163"/>
<feature type="transmembrane region" description="Helical" evidence="1">
    <location>
        <begin position="67"/>
        <end position="88"/>
    </location>
</feature>